<feature type="domain" description="Helix-turn-helix type 11" evidence="1">
    <location>
        <begin position="6"/>
        <end position="59"/>
    </location>
</feature>
<name>A0A644UK26_9ZZZZ</name>
<dbReference type="SUPFAM" id="SSF46785">
    <property type="entry name" value="Winged helix' DNA-binding domain"/>
    <property type="match status" value="1"/>
</dbReference>
<proteinExistence type="predicted"/>
<accession>A0A644UK26</accession>
<evidence type="ECO:0000259" key="2">
    <source>
        <dbReference type="Pfam" id="PF13280"/>
    </source>
</evidence>
<sequence length="240" mass="27082">MRSADRLFQIIQILRRSSRPVTAAAIAGEIEVSRRTVYRDIAELIGQRVPIQGEAGLGYVLADDYEMPPLALTPEEAEALALGAQWVAQHPDPALARLAQDALSKIRFAVPEGSRFVLEQPTLGLRPVDAAPDERPDTTLVRDALRRGRVLSFTYRSLEGAVSRRNVWPILLGYDDTHCLLIAWCEQRDAIRHFRPERMSEITVLERKPPRRRHDLLRIWQETRQGALADLAARRPGGTE</sequence>
<dbReference type="InterPro" id="IPR036388">
    <property type="entry name" value="WH-like_DNA-bd_sf"/>
</dbReference>
<organism evidence="3">
    <name type="scientific">bioreactor metagenome</name>
    <dbReference type="NCBI Taxonomy" id="1076179"/>
    <lineage>
        <taxon>unclassified sequences</taxon>
        <taxon>metagenomes</taxon>
        <taxon>ecological metagenomes</taxon>
    </lineage>
</organism>
<dbReference type="Gene3D" id="1.10.10.10">
    <property type="entry name" value="Winged helix-like DNA-binding domain superfamily/Winged helix DNA-binding domain"/>
    <property type="match status" value="1"/>
</dbReference>
<dbReference type="InterPro" id="IPR026881">
    <property type="entry name" value="WYL_dom"/>
</dbReference>
<evidence type="ECO:0000313" key="3">
    <source>
        <dbReference type="EMBL" id="MPL79179.1"/>
    </source>
</evidence>
<dbReference type="InterPro" id="IPR013196">
    <property type="entry name" value="HTH_11"/>
</dbReference>
<dbReference type="PROSITE" id="PS52050">
    <property type="entry name" value="WYL"/>
    <property type="match status" value="1"/>
</dbReference>
<dbReference type="Pfam" id="PF08279">
    <property type="entry name" value="HTH_11"/>
    <property type="match status" value="1"/>
</dbReference>
<dbReference type="Pfam" id="PF13280">
    <property type="entry name" value="WYL"/>
    <property type="match status" value="1"/>
</dbReference>
<dbReference type="PANTHER" id="PTHR34580:SF3">
    <property type="entry name" value="PROTEIN PAFB"/>
    <property type="match status" value="1"/>
</dbReference>
<dbReference type="PANTHER" id="PTHR34580">
    <property type="match status" value="1"/>
</dbReference>
<comment type="caution">
    <text evidence="3">The sequence shown here is derived from an EMBL/GenBank/DDBJ whole genome shotgun (WGS) entry which is preliminary data.</text>
</comment>
<gene>
    <name evidence="3" type="ORF">SDC9_25054</name>
</gene>
<dbReference type="InterPro" id="IPR051534">
    <property type="entry name" value="CBASS_pafABC_assoc_protein"/>
</dbReference>
<reference evidence="3" key="1">
    <citation type="submission" date="2019-08" db="EMBL/GenBank/DDBJ databases">
        <authorList>
            <person name="Kucharzyk K."/>
            <person name="Murdoch R.W."/>
            <person name="Higgins S."/>
            <person name="Loffler F."/>
        </authorList>
    </citation>
    <scope>NUCLEOTIDE SEQUENCE</scope>
</reference>
<evidence type="ECO:0000259" key="1">
    <source>
        <dbReference type="Pfam" id="PF08279"/>
    </source>
</evidence>
<protein>
    <recommendedName>
        <fullName evidence="4">HTH deoR-type domain-containing protein</fullName>
    </recommendedName>
</protein>
<dbReference type="EMBL" id="VSSQ01000124">
    <property type="protein sequence ID" value="MPL79179.1"/>
    <property type="molecule type" value="Genomic_DNA"/>
</dbReference>
<dbReference type="InterPro" id="IPR036390">
    <property type="entry name" value="WH_DNA-bd_sf"/>
</dbReference>
<evidence type="ECO:0008006" key="4">
    <source>
        <dbReference type="Google" id="ProtNLM"/>
    </source>
</evidence>
<dbReference type="AlphaFoldDB" id="A0A644UK26"/>
<feature type="domain" description="WYL" evidence="2">
    <location>
        <begin position="140"/>
        <end position="204"/>
    </location>
</feature>